<gene>
    <name evidence="6" type="ORF">RYX45_05530</name>
</gene>
<protein>
    <submittedName>
        <fullName evidence="6">LysR family transcriptional regulator</fullName>
    </submittedName>
</protein>
<dbReference type="Gene3D" id="1.10.10.10">
    <property type="entry name" value="Winged helix-like DNA-binding domain superfamily/Winged helix DNA-binding domain"/>
    <property type="match status" value="1"/>
</dbReference>
<reference evidence="6" key="1">
    <citation type="submission" date="2023-10" db="EMBL/GenBank/DDBJ databases">
        <title>Screening of Alkalihalophilus pseudofirmusBZ-TG-HK211 and Its Alleviation of Salt Stress on Rapeseed Growth.</title>
        <authorList>
            <person name="Zhao B."/>
            <person name="Guo T."/>
        </authorList>
    </citation>
    <scope>NUCLEOTIDE SEQUENCE</scope>
    <source>
        <strain evidence="6">BZ-TG-HK211</strain>
    </source>
</reference>
<keyword evidence="4" id="KW-0804">Transcription</keyword>
<dbReference type="PANTHER" id="PTHR30126:SF100">
    <property type="entry name" value="LYSR-FAMILY TRANSCRIPTIONAL REGULATOR"/>
    <property type="match status" value="1"/>
</dbReference>
<comment type="caution">
    <text evidence="6">The sequence shown here is derived from an EMBL/GenBank/DDBJ whole genome shotgun (WGS) entry which is preliminary data.</text>
</comment>
<dbReference type="InterPro" id="IPR036390">
    <property type="entry name" value="WH_DNA-bd_sf"/>
</dbReference>
<evidence type="ECO:0000259" key="5">
    <source>
        <dbReference type="PROSITE" id="PS50931"/>
    </source>
</evidence>
<evidence type="ECO:0000256" key="3">
    <source>
        <dbReference type="ARBA" id="ARBA00023125"/>
    </source>
</evidence>
<keyword evidence="2" id="KW-0805">Transcription regulation</keyword>
<evidence type="ECO:0000256" key="2">
    <source>
        <dbReference type="ARBA" id="ARBA00023015"/>
    </source>
</evidence>
<accession>A0AAJ2NKT1</accession>
<keyword evidence="3" id="KW-0238">DNA-binding</keyword>
<dbReference type="InterPro" id="IPR000847">
    <property type="entry name" value="LysR_HTH_N"/>
</dbReference>
<dbReference type="CDD" id="cd05466">
    <property type="entry name" value="PBP2_LTTR_substrate"/>
    <property type="match status" value="1"/>
</dbReference>
<comment type="similarity">
    <text evidence="1">Belongs to the LysR transcriptional regulatory family.</text>
</comment>
<dbReference type="Pfam" id="PF00126">
    <property type="entry name" value="HTH_1"/>
    <property type="match status" value="1"/>
</dbReference>
<dbReference type="PROSITE" id="PS50931">
    <property type="entry name" value="HTH_LYSR"/>
    <property type="match status" value="1"/>
</dbReference>
<feature type="domain" description="HTH lysR-type" evidence="5">
    <location>
        <begin position="1"/>
        <end position="58"/>
    </location>
</feature>
<evidence type="ECO:0000313" key="6">
    <source>
        <dbReference type="EMBL" id="MDV2884631.1"/>
    </source>
</evidence>
<name>A0AAJ2NKT1_ALKPS</name>
<dbReference type="SUPFAM" id="SSF46785">
    <property type="entry name" value="Winged helix' DNA-binding domain"/>
    <property type="match status" value="1"/>
</dbReference>
<dbReference type="EMBL" id="JAWJAY010000001">
    <property type="protein sequence ID" value="MDV2884631.1"/>
    <property type="molecule type" value="Genomic_DNA"/>
</dbReference>
<dbReference type="SUPFAM" id="SSF53850">
    <property type="entry name" value="Periplasmic binding protein-like II"/>
    <property type="match status" value="1"/>
</dbReference>
<evidence type="ECO:0000256" key="4">
    <source>
        <dbReference type="ARBA" id="ARBA00023163"/>
    </source>
</evidence>
<organism evidence="6 7">
    <name type="scientific">Alkalihalophilus pseudofirmus</name>
    <name type="common">Bacillus pseudofirmus</name>
    <dbReference type="NCBI Taxonomy" id="79885"/>
    <lineage>
        <taxon>Bacteria</taxon>
        <taxon>Bacillati</taxon>
        <taxon>Bacillota</taxon>
        <taxon>Bacilli</taxon>
        <taxon>Bacillales</taxon>
        <taxon>Bacillaceae</taxon>
        <taxon>Alkalihalophilus</taxon>
    </lineage>
</organism>
<dbReference type="AlphaFoldDB" id="A0AAJ2NKT1"/>
<evidence type="ECO:0000256" key="1">
    <source>
        <dbReference type="ARBA" id="ARBA00009437"/>
    </source>
</evidence>
<dbReference type="Proteomes" id="UP001285636">
    <property type="component" value="Unassembled WGS sequence"/>
</dbReference>
<sequence>MDIKQLRTFLVASKTLNFTKTAEQMQYAQSSVTAQIKKLEAEFDLKLFERLGKRLVLTQSGESLRQYATKIVHLEEEARKSLKADHNGGTLIIGAQESQCTYRLPGLLRDFKLKYPSIQLIFNAAHSDEMATKSLMKGEIDLAFIMDAQKMNPYVQSTPLIQEKLLLICSPTHSLAAQSTVIPEELGTETILYTESGCPYRNTFEDILNNHQVTPKTTLEFISLEAIKQCVISNLGVAVLPEMVVKEELKKTELVELKFKVEMPTLTTQMALHKDKWVSPQLADFIGMTKEYFK</sequence>
<evidence type="ECO:0000313" key="7">
    <source>
        <dbReference type="Proteomes" id="UP001285636"/>
    </source>
</evidence>
<dbReference type="GO" id="GO:0000976">
    <property type="term" value="F:transcription cis-regulatory region binding"/>
    <property type="evidence" value="ECO:0007669"/>
    <property type="project" value="TreeGrafter"/>
</dbReference>
<dbReference type="RefSeq" id="WP_323466091.1">
    <property type="nucleotide sequence ID" value="NZ_CP144224.1"/>
</dbReference>
<dbReference type="InterPro" id="IPR005119">
    <property type="entry name" value="LysR_subst-bd"/>
</dbReference>
<dbReference type="GO" id="GO:0003700">
    <property type="term" value="F:DNA-binding transcription factor activity"/>
    <property type="evidence" value="ECO:0007669"/>
    <property type="project" value="InterPro"/>
</dbReference>
<dbReference type="Pfam" id="PF03466">
    <property type="entry name" value="LysR_substrate"/>
    <property type="match status" value="1"/>
</dbReference>
<dbReference type="Gene3D" id="3.40.190.290">
    <property type="match status" value="1"/>
</dbReference>
<dbReference type="PRINTS" id="PR00039">
    <property type="entry name" value="HTHLYSR"/>
</dbReference>
<proteinExistence type="inferred from homology"/>
<dbReference type="PANTHER" id="PTHR30126">
    <property type="entry name" value="HTH-TYPE TRANSCRIPTIONAL REGULATOR"/>
    <property type="match status" value="1"/>
</dbReference>
<dbReference type="InterPro" id="IPR036388">
    <property type="entry name" value="WH-like_DNA-bd_sf"/>
</dbReference>